<accession>A0A210PEV1</accession>
<dbReference type="PANTHER" id="PTHR46989">
    <property type="entry name" value="USP DOMAIN-CONTAINING PROTEIN"/>
    <property type="match status" value="1"/>
</dbReference>
<evidence type="ECO:0000313" key="3">
    <source>
        <dbReference type="Proteomes" id="UP000242188"/>
    </source>
</evidence>
<feature type="domain" description="UspA" evidence="1">
    <location>
        <begin position="7"/>
        <end position="149"/>
    </location>
</feature>
<reference evidence="2 3" key="1">
    <citation type="journal article" date="2017" name="Nat. Ecol. Evol.">
        <title>Scallop genome provides insights into evolution of bilaterian karyotype and development.</title>
        <authorList>
            <person name="Wang S."/>
            <person name="Zhang J."/>
            <person name="Jiao W."/>
            <person name="Li J."/>
            <person name="Xun X."/>
            <person name="Sun Y."/>
            <person name="Guo X."/>
            <person name="Huan P."/>
            <person name="Dong B."/>
            <person name="Zhang L."/>
            <person name="Hu X."/>
            <person name="Sun X."/>
            <person name="Wang J."/>
            <person name="Zhao C."/>
            <person name="Wang Y."/>
            <person name="Wang D."/>
            <person name="Huang X."/>
            <person name="Wang R."/>
            <person name="Lv J."/>
            <person name="Li Y."/>
            <person name="Zhang Z."/>
            <person name="Liu B."/>
            <person name="Lu W."/>
            <person name="Hui Y."/>
            <person name="Liang J."/>
            <person name="Zhou Z."/>
            <person name="Hou R."/>
            <person name="Li X."/>
            <person name="Liu Y."/>
            <person name="Li H."/>
            <person name="Ning X."/>
            <person name="Lin Y."/>
            <person name="Zhao L."/>
            <person name="Xing Q."/>
            <person name="Dou J."/>
            <person name="Li Y."/>
            <person name="Mao J."/>
            <person name="Guo H."/>
            <person name="Dou H."/>
            <person name="Li T."/>
            <person name="Mu C."/>
            <person name="Jiang W."/>
            <person name="Fu Q."/>
            <person name="Fu X."/>
            <person name="Miao Y."/>
            <person name="Liu J."/>
            <person name="Yu Q."/>
            <person name="Li R."/>
            <person name="Liao H."/>
            <person name="Li X."/>
            <person name="Kong Y."/>
            <person name="Jiang Z."/>
            <person name="Chourrout D."/>
            <person name="Li R."/>
            <person name="Bao Z."/>
        </authorList>
    </citation>
    <scope>NUCLEOTIDE SEQUENCE [LARGE SCALE GENOMIC DNA]</scope>
    <source>
        <strain evidence="2 3">PY_sf001</strain>
    </source>
</reference>
<dbReference type="InterPro" id="IPR014729">
    <property type="entry name" value="Rossmann-like_a/b/a_fold"/>
</dbReference>
<dbReference type="PANTHER" id="PTHR46989:SF3">
    <property type="entry name" value="USPA DOMAIN-CONTAINING PROTEIN"/>
    <property type="match status" value="1"/>
</dbReference>
<comment type="caution">
    <text evidence="2">The sequence shown here is derived from an EMBL/GenBank/DDBJ whole genome shotgun (WGS) entry which is preliminary data.</text>
</comment>
<dbReference type="SUPFAM" id="SSF52402">
    <property type="entry name" value="Adenine nucleotide alpha hydrolases-like"/>
    <property type="match status" value="1"/>
</dbReference>
<sequence length="162" mass="18189">MAAPTERTVLIAQDGSEYSNYAFDWYMDNVHKKEDKVILLHTPEYHNVVASPMVMADVSVLTDMWKEEEQRVEELLKTLGTKMKERGIGGKVKSMGGTPGEVICKVAKDEGVSLIVTGTRGMGTLRRTFMGSVSDYVIHHAHVPVLVARHKDHHHQHGHHNH</sequence>
<proteinExistence type="predicted"/>
<protein>
    <submittedName>
        <fullName evidence="2">Universal stress protein A-like protein</fullName>
    </submittedName>
</protein>
<dbReference type="Pfam" id="PF00582">
    <property type="entry name" value="Usp"/>
    <property type="match status" value="1"/>
</dbReference>
<dbReference type="Proteomes" id="UP000242188">
    <property type="component" value="Unassembled WGS sequence"/>
</dbReference>
<organism evidence="2 3">
    <name type="scientific">Mizuhopecten yessoensis</name>
    <name type="common">Japanese scallop</name>
    <name type="synonym">Patinopecten yessoensis</name>
    <dbReference type="NCBI Taxonomy" id="6573"/>
    <lineage>
        <taxon>Eukaryota</taxon>
        <taxon>Metazoa</taxon>
        <taxon>Spiralia</taxon>
        <taxon>Lophotrochozoa</taxon>
        <taxon>Mollusca</taxon>
        <taxon>Bivalvia</taxon>
        <taxon>Autobranchia</taxon>
        <taxon>Pteriomorphia</taxon>
        <taxon>Pectinida</taxon>
        <taxon>Pectinoidea</taxon>
        <taxon>Pectinidae</taxon>
        <taxon>Mizuhopecten</taxon>
    </lineage>
</organism>
<dbReference type="EMBL" id="NEDP02076743">
    <property type="protein sequence ID" value="OWF35020.1"/>
    <property type="molecule type" value="Genomic_DNA"/>
</dbReference>
<dbReference type="InterPro" id="IPR006015">
    <property type="entry name" value="Universal_stress_UspA"/>
</dbReference>
<dbReference type="InterPro" id="IPR006016">
    <property type="entry name" value="UspA"/>
</dbReference>
<keyword evidence="3" id="KW-1185">Reference proteome</keyword>
<gene>
    <name evidence="2" type="ORF">KP79_PYT11379</name>
</gene>
<evidence type="ECO:0000259" key="1">
    <source>
        <dbReference type="Pfam" id="PF00582"/>
    </source>
</evidence>
<dbReference type="AlphaFoldDB" id="A0A210PEV1"/>
<dbReference type="CDD" id="cd23659">
    <property type="entry name" value="USP_At3g01520-like"/>
    <property type="match status" value="1"/>
</dbReference>
<dbReference type="Gene3D" id="3.40.50.620">
    <property type="entry name" value="HUPs"/>
    <property type="match status" value="1"/>
</dbReference>
<dbReference type="OrthoDB" id="843225at2759"/>
<dbReference type="PRINTS" id="PR01438">
    <property type="entry name" value="UNVRSLSTRESS"/>
</dbReference>
<evidence type="ECO:0000313" key="2">
    <source>
        <dbReference type="EMBL" id="OWF35020.1"/>
    </source>
</evidence>
<name>A0A210PEV1_MIZYE</name>
<dbReference type="STRING" id="6573.A0A210PEV1"/>